<comment type="subcellular location">
    <subcellularLocation>
        <location evidence="1">Nucleus</location>
    </subcellularLocation>
</comment>
<dbReference type="Gene3D" id="3.40.50.1240">
    <property type="entry name" value="Phosphoglycerate mutase-like"/>
    <property type="match status" value="1"/>
</dbReference>
<dbReference type="GO" id="GO:0046983">
    <property type="term" value="F:protein dimerization activity"/>
    <property type="evidence" value="ECO:0007669"/>
    <property type="project" value="InterPro"/>
</dbReference>
<feature type="compositionally biased region" description="Acidic residues" evidence="10">
    <location>
        <begin position="374"/>
        <end position="387"/>
    </location>
</feature>
<comment type="caution">
    <text evidence="12">The sequence shown here is derived from an EMBL/GenBank/DDBJ whole genome shotgun (WGS) entry which is preliminary data.</text>
</comment>
<dbReference type="PANTHER" id="PTHR46481:SF10">
    <property type="entry name" value="ZINC FINGER BED DOMAIN-CONTAINING PROTEIN 39"/>
    <property type="match status" value="1"/>
</dbReference>
<dbReference type="InterPro" id="IPR052035">
    <property type="entry name" value="ZnF_BED_domain_contain"/>
</dbReference>
<feature type="region of interest" description="Disordered" evidence="10">
    <location>
        <begin position="652"/>
        <end position="672"/>
    </location>
</feature>
<keyword evidence="3 9" id="KW-0863">Zinc-finger</keyword>
<proteinExistence type="predicted"/>
<protein>
    <recommendedName>
        <fullName evidence="11">BED-type domain-containing protein</fullName>
    </recommendedName>
</protein>
<dbReference type="SMART" id="SM00614">
    <property type="entry name" value="ZnF_BED"/>
    <property type="match status" value="1"/>
</dbReference>
<evidence type="ECO:0000256" key="3">
    <source>
        <dbReference type="ARBA" id="ARBA00022771"/>
    </source>
</evidence>
<feature type="region of interest" description="Disordered" evidence="10">
    <location>
        <begin position="352"/>
        <end position="388"/>
    </location>
</feature>
<keyword evidence="6" id="KW-0238">DNA-binding</keyword>
<evidence type="ECO:0000256" key="5">
    <source>
        <dbReference type="ARBA" id="ARBA00023015"/>
    </source>
</evidence>
<evidence type="ECO:0000313" key="12">
    <source>
        <dbReference type="EMBL" id="CAF2157379.1"/>
    </source>
</evidence>
<feature type="region of interest" description="Disordered" evidence="10">
    <location>
        <begin position="1"/>
        <end position="59"/>
    </location>
</feature>
<dbReference type="PANTHER" id="PTHR46481">
    <property type="entry name" value="ZINC FINGER BED DOMAIN-CONTAINING PROTEIN 4"/>
    <property type="match status" value="1"/>
</dbReference>
<dbReference type="SUPFAM" id="SSF53098">
    <property type="entry name" value="Ribonuclease H-like"/>
    <property type="match status" value="1"/>
</dbReference>
<evidence type="ECO:0000313" key="13">
    <source>
        <dbReference type="Proteomes" id="UP000663887"/>
    </source>
</evidence>
<dbReference type="SUPFAM" id="SSF53254">
    <property type="entry name" value="Phosphoglycerate mutase-like"/>
    <property type="match status" value="1"/>
</dbReference>
<evidence type="ECO:0000256" key="9">
    <source>
        <dbReference type="PROSITE-ProRule" id="PRU00027"/>
    </source>
</evidence>
<evidence type="ECO:0000256" key="7">
    <source>
        <dbReference type="ARBA" id="ARBA00023163"/>
    </source>
</evidence>
<keyword evidence="8" id="KW-0539">Nucleus</keyword>
<evidence type="ECO:0000256" key="10">
    <source>
        <dbReference type="SAM" id="MobiDB-lite"/>
    </source>
</evidence>
<evidence type="ECO:0000259" key="11">
    <source>
        <dbReference type="PROSITE" id="PS50808"/>
    </source>
</evidence>
<dbReference type="Pfam" id="PF02892">
    <property type="entry name" value="zf-BED"/>
    <property type="match status" value="1"/>
</dbReference>
<keyword evidence="4" id="KW-0862">Zinc</keyword>
<keyword evidence="5" id="KW-0805">Transcription regulation</keyword>
<evidence type="ECO:0000256" key="2">
    <source>
        <dbReference type="ARBA" id="ARBA00022723"/>
    </source>
</evidence>
<evidence type="ECO:0000256" key="4">
    <source>
        <dbReference type="ARBA" id="ARBA00022833"/>
    </source>
</evidence>
<reference evidence="12" key="1">
    <citation type="submission" date="2021-02" db="EMBL/GenBank/DDBJ databases">
        <authorList>
            <person name="Nowell W R."/>
        </authorList>
    </citation>
    <scope>NUCLEOTIDE SEQUENCE</scope>
</reference>
<dbReference type="Pfam" id="PF05699">
    <property type="entry name" value="Dimer_Tnp_hAT"/>
    <property type="match status" value="1"/>
</dbReference>
<feature type="compositionally biased region" description="Polar residues" evidence="10">
    <location>
        <begin position="12"/>
        <end position="39"/>
    </location>
</feature>
<dbReference type="InterPro" id="IPR003656">
    <property type="entry name" value="Znf_BED"/>
</dbReference>
<dbReference type="Proteomes" id="UP000663887">
    <property type="component" value="Unassembled WGS sequence"/>
</dbReference>
<dbReference type="InterPro" id="IPR008906">
    <property type="entry name" value="HATC_C_dom"/>
</dbReference>
<dbReference type="PROSITE" id="PS50808">
    <property type="entry name" value="ZF_BED"/>
    <property type="match status" value="1"/>
</dbReference>
<sequence length="1078" mass="122870">MKTKKTQKNTKEIQPTIDNMDVDTNSPVTAATEVQSNGQSASTSADTAPSSSSSAQTTITGRKSSSEVWLYATKSDDGQLATCKLCNYTCTSSSHSTSTIRYHLIRKHKKHNFLLNTTASSSTNKIKISEHLKKELHELCYNAVITDSRTFNDFRKEGMLAIFDRLMPGYTPPHRNQIASKLKILNNYHHKLLKQELQEVEQLGLTFDFWTSRCSISFLCITGHWFQDDFTYISKIIDFSYFNERHTGINISSLLTNRLTALNINDKVVSITCDGAENMSSACRTLDENIHKIWCCAHRLHLVITNGLGFWFKENKNKNNNEASSSSTTMTTTRITTADVTPISNDGFFNTNWPDELNEDGSEAAADMHGSTTNDEDEENSSSEDLEELNHSIENEDFDQTEDHSLIDDNWSMDVEDHINPIEVLVLIINLLKKCRAIATTIKRSTIISEFFRKEQALLKINKTITIDCKTRWNSTFFLIDSMIRCKAILLKLFNEKHSLSLRREHIDKLTTIELLTENWNTVSSLRLVLNPFYLATTMLSGKNYPSVGLAFHAIQKLKHFCSKEDTYQDEIKQCKKLLLVKINHYFFNDLEQVEHLQYHSYFDPAAHLSLTEIEKQQNERHIKYLILNDVYPRKSSTTDVTRTASSSITLSTSSTRVNDQSNQSVSNNDSKSSTYGDFIAACGNDGQILGESNKEKSKRISLHEEFKYFKTAVQEFNLKNEPSTTSATRFWQMHYTKLPILSHLAKIHLSAPGTSVPSESAFSTSAYTARKERARLSPENLSYSVFLKDKITARQIHLLNRVSSCEIKFDTLLRERIFGIAQGRTRQWLRELAKENGVSYIDFVPSDAETTAQVRKRAIRFFENLCKEICLKYGTSTLLTKQDTSQYLTRYASAENLFRNQEILKSSHRKCSISTENIHYQLISPIILTRSCRSSIDSTLDLSSQSSNQQSKSPSSSILSYNSSIEKRRMLSKNLTDFSDKKDCLDLDILVVSHGAVIRELIKYFACDLKTDIGQHLETIQELAPNTSMTRFQVSYSTNEQQIPTATLQLIDYHNKTHLINRTNDEYNLDTTNICSF</sequence>
<dbReference type="InterPro" id="IPR029033">
    <property type="entry name" value="His_PPase_superfam"/>
</dbReference>
<dbReference type="GO" id="GO:0008270">
    <property type="term" value="F:zinc ion binding"/>
    <property type="evidence" value="ECO:0007669"/>
    <property type="project" value="UniProtKB-KW"/>
</dbReference>
<feature type="domain" description="BED-type" evidence="11">
    <location>
        <begin position="63"/>
        <end position="110"/>
    </location>
</feature>
<organism evidence="12 13">
    <name type="scientific">Rotaria magnacalcarata</name>
    <dbReference type="NCBI Taxonomy" id="392030"/>
    <lineage>
        <taxon>Eukaryota</taxon>
        <taxon>Metazoa</taxon>
        <taxon>Spiralia</taxon>
        <taxon>Gnathifera</taxon>
        <taxon>Rotifera</taxon>
        <taxon>Eurotatoria</taxon>
        <taxon>Bdelloidea</taxon>
        <taxon>Philodinida</taxon>
        <taxon>Philodinidae</taxon>
        <taxon>Rotaria</taxon>
    </lineage>
</organism>
<keyword evidence="7" id="KW-0804">Transcription</keyword>
<dbReference type="GO" id="GO:0005634">
    <property type="term" value="C:nucleus"/>
    <property type="evidence" value="ECO:0007669"/>
    <property type="project" value="UniProtKB-SubCell"/>
</dbReference>
<accession>A0A816YDU0</accession>
<dbReference type="EMBL" id="CAJNRG010014719">
    <property type="protein sequence ID" value="CAF2157379.1"/>
    <property type="molecule type" value="Genomic_DNA"/>
</dbReference>
<dbReference type="GO" id="GO:0003677">
    <property type="term" value="F:DNA binding"/>
    <property type="evidence" value="ECO:0007669"/>
    <property type="project" value="UniProtKB-KW"/>
</dbReference>
<name>A0A816YDU0_9BILA</name>
<dbReference type="InterPro" id="IPR012337">
    <property type="entry name" value="RNaseH-like_sf"/>
</dbReference>
<evidence type="ECO:0000256" key="8">
    <source>
        <dbReference type="ARBA" id="ARBA00023242"/>
    </source>
</evidence>
<gene>
    <name evidence="12" type="ORF">XDN619_LOCUS29893</name>
</gene>
<evidence type="ECO:0000256" key="6">
    <source>
        <dbReference type="ARBA" id="ARBA00023125"/>
    </source>
</evidence>
<evidence type="ECO:0000256" key="1">
    <source>
        <dbReference type="ARBA" id="ARBA00004123"/>
    </source>
</evidence>
<dbReference type="AlphaFoldDB" id="A0A816YDU0"/>
<keyword evidence="2" id="KW-0479">Metal-binding</keyword>
<feature type="compositionally biased region" description="Low complexity" evidence="10">
    <location>
        <begin position="40"/>
        <end position="58"/>
    </location>
</feature>